<dbReference type="Proteomes" id="UP000234545">
    <property type="component" value="Unassembled WGS sequence"/>
</dbReference>
<sequence>MAHRRTPRIYAPRRVPQSFSPAYTAMRLIPLVPALLASGALGLVSELPVLSEEMRQKARHASQSMGDDSSERSQRLFFDEPGLDTLFVRFLAGSAQAVSHVAKTVMRARIALEPDSPMGKRAAQALPLVPKRAYDTLMTGMLSIGTAVGYIHSGPVHAQVIADSAEASSIDPPAGHATAVLRRWEAPQSLGDLCADIDDMYWSMTDGNTVKITRVGEGEARRWLVSLPGTAHMDFESNANPADMESNIREMIGIESNMRSGLVMAIHDAMKRDGLNPGEYATEPVLICGHSQGGLIATVLASMNPKTAGLDVQAILATGAPARRYRIRPDVTMVSLAHDQDVIPSMDGTPARQADHRVTIGRKLVRPRRQPLYYAHSSATYTETARQLERMVKVNPWGRTASAVAALQDFLSQDDEVTRVMFYEIWQDVTTPTSFETFDPVVTLAKDDSVTPVEFDVSWPPSSSRATVSVASTDSDEGALLTSTVNDFPSLERTPNDE</sequence>
<dbReference type="RefSeq" id="WP_101628054.1">
    <property type="nucleotide sequence ID" value="NZ_PKKJ01000004.1"/>
</dbReference>
<evidence type="ECO:0000313" key="3">
    <source>
        <dbReference type="Proteomes" id="UP000234545"/>
    </source>
</evidence>
<dbReference type="Gene3D" id="3.40.50.1820">
    <property type="entry name" value="alpha/beta hydrolase"/>
    <property type="match status" value="1"/>
</dbReference>
<dbReference type="AlphaFoldDB" id="A0A2I1I5A6"/>
<evidence type="ECO:0000313" key="2">
    <source>
        <dbReference type="EMBL" id="PKY66289.1"/>
    </source>
</evidence>
<accession>A0A2I1I5A6</accession>
<feature type="region of interest" description="Disordered" evidence="1">
    <location>
        <begin position="460"/>
        <end position="498"/>
    </location>
</feature>
<dbReference type="SUPFAM" id="SSF53474">
    <property type="entry name" value="alpha/beta-Hydrolases"/>
    <property type="match status" value="2"/>
</dbReference>
<evidence type="ECO:0000256" key="1">
    <source>
        <dbReference type="SAM" id="MobiDB-lite"/>
    </source>
</evidence>
<name>A0A2I1I5A6_9ACTO</name>
<organism evidence="2 3">
    <name type="scientific">Schaalia turicensis</name>
    <dbReference type="NCBI Taxonomy" id="131111"/>
    <lineage>
        <taxon>Bacteria</taxon>
        <taxon>Bacillati</taxon>
        <taxon>Actinomycetota</taxon>
        <taxon>Actinomycetes</taxon>
        <taxon>Actinomycetales</taxon>
        <taxon>Actinomycetaceae</taxon>
        <taxon>Schaalia</taxon>
    </lineage>
</organism>
<dbReference type="InterPro" id="IPR029058">
    <property type="entry name" value="AB_hydrolase_fold"/>
</dbReference>
<feature type="compositionally biased region" description="Low complexity" evidence="1">
    <location>
        <begin position="462"/>
        <end position="473"/>
    </location>
</feature>
<comment type="caution">
    <text evidence="2">The sequence shown here is derived from an EMBL/GenBank/DDBJ whole genome shotgun (WGS) entry which is preliminary data.</text>
</comment>
<dbReference type="GO" id="GO:0016787">
    <property type="term" value="F:hydrolase activity"/>
    <property type="evidence" value="ECO:0007669"/>
    <property type="project" value="UniProtKB-KW"/>
</dbReference>
<dbReference type="EMBL" id="PKKJ01000004">
    <property type="protein sequence ID" value="PKY66289.1"/>
    <property type="molecule type" value="Genomic_DNA"/>
</dbReference>
<gene>
    <name evidence="2" type="ORF">CYJ25_04755</name>
</gene>
<protein>
    <submittedName>
        <fullName evidence="2">Alpha/beta hydrolase</fullName>
    </submittedName>
</protein>
<reference evidence="2 3" key="1">
    <citation type="submission" date="2017-12" db="EMBL/GenBank/DDBJ databases">
        <title>Phylogenetic diversity of female urinary microbiome.</title>
        <authorList>
            <person name="Thomas-White K."/>
            <person name="Wolfe A.J."/>
        </authorList>
    </citation>
    <scope>NUCLEOTIDE SEQUENCE [LARGE SCALE GENOMIC DNA]</scope>
    <source>
        <strain evidence="2 3">UMB0250</strain>
    </source>
</reference>
<dbReference type="OrthoDB" id="5095936at2"/>
<proteinExistence type="predicted"/>
<keyword evidence="2" id="KW-0378">Hydrolase</keyword>